<dbReference type="KEGG" id="ccar:109085581"/>
<dbReference type="AlphaFoldDB" id="A0A9R0AI71"/>
<reference evidence="3" key="1">
    <citation type="submission" date="2025-08" db="UniProtKB">
        <authorList>
            <consortium name="RefSeq"/>
        </authorList>
    </citation>
    <scope>IDENTIFICATION</scope>
    <source>
        <tissue evidence="3">Muscle</tissue>
    </source>
</reference>
<dbReference type="PANTHER" id="PTHR48106:SF18">
    <property type="entry name" value="QUINONE OXIDOREDUCTASE PIG3"/>
    <property type="match status" value="1"/>
</dbReference>
<name>A0A9R0AI71_CYPCA</name>
<keyword evidence="1" id="KW-0521">NADP</keyword>
<dbReference type="GeneID" id="109085581"/>
<organism evidence="3">
    <name type="scientific">Cyprinus carpio</name>
    <name type="common">Common carp</name>
    <dbReference type="NCBI Taxonomy" id="7962"/>
    <lineage>
        <taxon>Eukaryota</taxon>
        <taxon>Metazoa</taxon>
        <taxon>Chordata</taxon>
        <taxon>Craniata</taxon>
        <taxon>Vertebrata</taxon>
        <taxon>Euteleostomi</taxon>
        <taxon>Actinopterygii</taxon>
        <taxon>Neopterygii</taxon>
        <taxon>Teleostei</taxon>
        <taxon>Ostariophysi</taxon>
        <taxon>Cypriniformes</taxon>
        <taxon>Cyprinidae</taxon>
        <taxon>Cyprininae</taxon>
        <taxon>Cyprinus</taxon>
    </lineage>
</organism>
<dbReference type="RefSeq" id="XP_042598990.1">
    <property type="nucleotide sequence ID" value="XM_042743056.1"/>
</dbReference>
<protein>
    <submittedName>
        <fullName evidence="3">Quinone oxidoreductase PIG3-like</fullName>
    </submittedName>
</protein>
<dbReference type="OrthoDB" id="3509362at2759"/>
<accession>A0A9R0AI71</accession>
<dbReference type="GO" id="GO:0070402">
    <property type="term" value="F:NADPH binding"/>
    <property type="evidence" value="ECO:0007669"/>
    <property type="project" value="TreeGrafter"/>
</dbReference>
<dbReference type="GO" id="GO:0048038">
    <property type="term" value="F:quinone binding"/>
    <property type="evidence" value="ECO:0007669"/>
    <property type="project" value="TreeGrafter"/>
</dbReference>
<dbReference type="GO" id="GO:0003960">
    <property type="term" value="F:quinone reductase (NADPH) activity"/>
    <property type="evidence" value="ECO:0007669"/>
    <property type="project" value="TreeGrafter"/>
</dbReference>
<dbReference type="PANTHER" id="PTHR48106">
    <property type="entry name" value="QUINONE OXIDOREDUCTASE PIG3-RELATED"/>
    <property type="match status" value="1"/>
</dbReference>
<gene>
    <name evidence="3" type="primary">LOC109085581</name>
</gene>
<evidence type="ECO:0000256" key="1">
    <source>
        <dbReference type="ARBA" id="ARBA00022857"/>
    </source>
</evidence>
<keyword evidence="2" id="KW-0560">Oxidoreductase</keyword>
<dbReference type="Proteomes" id="UP001155660">
    <property type="component" value="Chromosome B17"/>
</dbReference>
<sequence length="184" mass="21245">MQNMLQFQKNTSCLSHHPSLYQLLHFIAKVKPNEMVLIHEPCDSSSNSREFGKVTILQSRWEQLQDSITKRRIFLKNICSIAIDGRWVLYGMLGGKTADGDLLGKLLRKRGNLLCSLLRSRRLQYKVELVRSFTEQVLSHFKSTDPLLWPVIDSMFNMEDVEMAHQRMQANKNIGKIIIKIGNS</sequence>
<evidence type="ECO:0000256" key="2">
    <source>
        <dbReference type="ARBA" id="ARBA00023002"/>
    </source>
</evidence>
<evidence type="ECO:0000313" key="3">
    <source>
        <dbReference type="RefSeq" id="XP_042598990.1"/>
    </source>
</evidence>
<proteinExistence type="predicted"/>